<evidence type="ECO:0000259" key="2">
    <source>
        <dbReference type="PROSITE" id="PS50897"/>
    </source>
</evidence>
<feature type="compositionally biased region" description="Polar residues" evidence="1">
    <location>
        <begin position="221"/>
        <end position="236"/>
    </location>
</feature>
<sequence length="749" mass="82254">MNSRPSRSSSIPIPRSASSSSSARNIEAVLSIPVVSPSRQTVSSNSSARPVMEPRRIGPSTDGSRASTADTNISVSPIRSTARSASLVSSVPGRTQTVTRTQFEPRVIRGLGLAEHSSNEVDCPPQPASSPSHNRRVSTGGVRTSGSHQIVVPQHVVAHTPHVSFERPAYLDYSSFRHLLQTDASAFAASSRKIDHKVTQGSANNHYMTMSPQSETDDDSTSLPATGRPSSSTAQPRDQVFSLPTRWSEQNRHPSLTISPDGRDLSYHGPPSNGEKEASVARTNYGIPSVCGIYYFEVEIQGKEQKAFAARNVKTTRMPGWEPNSWGYYGEDGTALTPEKGGSPYGPSFGGPVFPNIGKNLELYPVVGLQHVGEVVHTNFGQDAFKFDIDYYVQRKCSEVWNTIQSTPLHKTLLQGHRRRSNGLSIASITNNTSLRPTLTDEQSKTMLKQLVSSYLVHHGYVKTARAFETREEDRRASTPRPSLVDGNHDVEMNASDIVESDIETRTNIVNSVLAGNIDFAMEALQEHYPTVLEADDHLFLFKLRCRKFVELILETAEMKKKMKVMRARETERRKDVDPVQTAWAEEEMDIDINDDQLASPSPPRTSYGHFSETHTNFGTVGPGSVFTDDIPSHYESALNAAILYGQTLSNDCQSDTRPELQQLFKQTFGIVAWEDPLEAGGPIADLAGHDSRVALAHEVNQAILKSQGRPAQPALETLYRHTSVCVNQLGLLGVGAAAYADMQKEYIL</sequence>
<dbReference type="OrthoDB" id="25503at2759"/>
<dbReference type="Proteomes" id="UP000283269">
    <property type="component" value="Unassembled WGS sequence"/>
</dbReference>
<dbReference type="Pfam" id="PF08513">
    <property type="entry name" value="LisH"/>
    <property type="match status" value="1"/>
</dbReference>
<reference evidence="3 4" key="1">
    <citation type="journal article" date="2018" name="Evol. Lett.">
        <title>Horizontal gene cluster transfer increased hallucinogenic mushroom diversity.</title>
        <authorList>
            <person name="Reynolds H.T."/>
            <person name="Vijayakumar V."/>
            <person name="Gluck-Thaler E."/>
            <person name="Korotkin H.B."/>
            <person name="Matheny P.B."/>
            <person name="Slot J.C."/>
        </authorList>
    </citation>
    <scope>NUCLEOTIDE SEQUENCE [LARGE SCALE GENOMIC DNA]</scope>
    <source>
        <strain evidence="3 4">2631</strain>
    </source>
</reference>
<dbReference type="InterPro" id="IPR006595">
    <property type="entry name" value="CTLH_C"/>
</dbReference>
<dbReference type="PANTHER" id="PTHR12864">
    <property type="entry name" value="RAN BINDING PROTEIN 9-RELATED"/>
    <property type="match status" value="1"/>
</dbReference>
<dbReference type="AlphaFoldDB" id="A0A409VMD1"/>
<comment type="caution">
    <text evidence="3">The sequence shown here is derived from an EMBL/GenBank/DDBJ whole genome shotgun (WGS) entry which is preliminary data.</text>
</comment>
<feature type="region of interest" description="Disordered" evidence="1">
    <location>
        <begin position="198"/>
        <end position="280"/>
    </location>
</feature>
<feature type="region of interest" description="Disordered" evidence="1">
    <location>
        <begin position="1"/>
        <end position="24"/>
    </location>
</feature>
<dbReference type="InterPro" id="IPR006594">
    <property type="entry name" value="LisH"/>
</dbReference>
<dbReference type="InParanoid" id="A0A409VMD1"/>
<feature type="compositionally biased region" description="Polar residues" evidence="1">
    <location>
        <begin position="37"/>
        <end position="48"/>
    </location>
</feature>
<dbReference type="SMART" id="SM00668">
    <property type="entry name" value="CTLH"/>
    <property type="match status" value="1"/>
</dbReference>
<dbReference type="PROSITE" id="PS50897">
    <property type="entry name" value="CTLH"/>
    <property type="match status" value="1"/>
</dbReference>
<dbReference type="Gene3D" id="2.60.120.920">
    <property type="match status" value="2"/>
</dbReference>
<feature type="domain" description="CTLH" evidence="2">
    <location>
        <begin position="502"/>
        <end position="560"/>
    </location>
</feature>
<organism evidence="3 4">
    <name type="scientific">Psilocybe cyanescens</name>
    <dbReference type="NCBI Taxonomy" id="93625"/>
    <lineage>
        <taxon>Eukaryota</taxon>
        <taxon>Fungi</taxon>
        <taxon>Dikarya</taxon>
        <taxon>Basidiomycota</taxon>
        <taxon>Agaricomycotina</taxon>
        <taxon>Agaricomycetes</taxon>
        <taxon>Agaricomycetidae</taxon>
        <taxon>Agaricales</taxon>
        <taxon>Agaricineae</taxon>
        <taxon>Strophariaceae</taxon>
        <taxon>Psilocybe</taxon>
    </lineage>
</organism>
<protein>
    <recommendedName>
        <fullName evidence="2">CTLH domain-containing protein</fullName>
    </recommendedName>
</protein>
<dbReference type="Pfam" id="PF10607">
    <property type="entry name" value="CTLH"/>
    <property type="match status" value="1"/>
</dbReference>
<dbReference type="STRING" id="93625.A0A409VMD1"/>
<accession>A0A409VMD1</accession>
<dbReference type="InterPro" id="IPR013144">
    <property type="entry name" value="CRA_dom"/>
</dbReference>
<evidence type="ECO:0000313" key="3">
    <source>
        <dbReference type="EMBL" id="PPQ67376.1"/>
    </source>
</evidence>
<feature type="region of interest" description="Disordered" evidence="1">
    <location>
        <begin position="114"/>
        <end position="143"/>
    </location>
</feature>
<dbReference type="SMART" id="SM00757">
    <property type="entry name" value="CRA"/>
    <property type="match status" value="1"/>
</dbReference>
<name>A0A409VMD1_PSICY</name>
<feature type="compositionally biased region" description="Polar residues" evidence="1">
    <location>
        <begin position="199"/>
        <end position="214"/>
    </location>
</feature>
<evidence type="ECO:0000313" key="4">
    <source>
        <dbReference type="Proteomes" id="UP000283269"/>
    </source>
</evidence>
<dbReference type="InterPro" id="IPR043136">
    <property type="entry name" value="B30.2/SPRY_sf"/>
</dbReference>
<dbReference type="InterPro" id="IPR050618">
    <property type="entry name" value="Ubq-SigPath_Reg"/>
</dbReference>
<evidence type="ECO:0000256" key="1">
    <source>
        <dbReference type="SAM" id="MobiDB-lite"/>
    </source>
</evidence>
<dbReference type="PROSITE" id="PS50896">
    <property type="entry name" value="LISH"/>
    <property type="match status" value="1"/>
</dbReference>
<proteinExistence type="predicted"/>
<dbReference type="SUPFAM" id="SSF49899">
    <property type="entry name" value="Concanavalin A-like lectins/glucanases"/>
    <property type="match status" value="1"/>
</dbReference>
<feature type="region of interest" description="Disordered" evidence="1">
    <location>
        <begin position="36"/>
        <end position="71"/>
    </location>
</feature>
<feature type="compositionally biased region" description="Polar residues" evidence="1">
    <location>
        <begin position="61"/>
        <end position="71"/>
    </location>
</feature>
<dbReference type="InterPro" id="IPR024964">
    <property type="entry name" value="CTLH/CRA"/>
</dbReference>
<feature type="compositionally biased region" description="Polar residues" evidence="1">
    <location>
        <begin position="245"/>
        <end position="258"/>
    </location>
</feature>
<keyword evidence="4" id="KW-1185">Reference proteome</keyword>
<dbReference type="FunCoup" id="A0A409VMD1">
    <property type="interactions" value="276"/>
</dbReference>
<dbReference type="InterPro" id="IPR013320">
    <property type="entry name" value="ConA-like_dom_sf"/>
</dbReference>
<gene>
    <name evidence="3" type="ORF">CVT25_005955</name>
</gene>
<dbReference type="EMBL" id="NHYD01003974">
    <property type="protein sequence ID" value="PPQ67376.1"/>
    <property type="molecule type" value="Genomic_DNA"/>
</dbReference>